<organism evidence="3 4">
    <name type="scientific">Chthoniobacter flavus Ellin428</name>
    <dbReference type="NCBI Taxonomy" id="497964"/>
    <lineage>
        <taxon>Bacteria</taxon>
        <taxon>Pseudomonadati</taxon>
        <taxon>Verrucomicrobiota</taxon>
        <taxon>Spartobacteria</taxon>
        <taxon>Chthoniobacterales</taxon>
        <taxon>Chthoniobacteraceae</taxon>
        <taxon>Chthoniobacter</taxon>
    </lineage>
</organism>
<dbReference type="PANTHER" id="PTHR38033:SF1">
    <property type="entry name" value="DOTU FAMILY TYPE IV_VI SECRETION SYSTEM PROTEIN"/>
    <property type="match status" value="1"/>
</dbReference>
<dbReference type="PANTHER" id="PTHR38033">
    <property type="entry name" value="MEMBRANE PROTEIN-RELATED"/>
    <property type="match status" value="1"/>
</dbReference>
<evidence type="ECO:0000259" key="2">
    <source>
        <dbReference type="Pfam" id="PF09850"/>
    </source>
</evidence>
<dbReference type="InterPro" id="IPR038522">
    <property type="entry name" value="T4/T6SS_DotU_sf"/>
</dbReference>
<dbReference type="Gene3D" id="1.25.40.590">
    <property type="entry name" value="Type IV / VI secretion system, DotU"/>
    <property type="match status" value="1"/>
</dbReference>
<proteinExistence type="predicted"/>
<gene>
    <name evidence="3" type="ORF">CfE428DRAFT_2854</name>
</gene>
<name>B4D1R6_9BACT</name>
<keyword evidence="1" id="KW-1133">Transmembrane helix</keyword>
<protein>
    <recommendedName>
        <fullName evidence="2">Type IV / VI secretion system DotU domain-containing protein</fullName>
    </recommendedName>
</protein>
<comment type="caution">
    <text evidence="3">The sequence shown here is derived from an EMBL/GenBank/DDBJ whole genome shotgun (WGS) entry which is preliminary data.</text>
</comment>
<dbReference type="AlphaFoldDB" id="B4D1R6"/>
<dbReference type="Proteomes" id="UP000005824">
    <property type="component" value="Unassembled WGS sequence"/>
</dbReference>
<feature type="domain" description="Type IV / VI secretion system DotU" evidence="2">
    <location>
        <begin position="3"/>
        <end position="204"/>
    </location>
</feature>
<dbReference type="RefSeq" id="WP_006980179.1">
    <property type="nucleotide sequence ID" value="NZ_ABVL01000007.1"/>
</dbReference>
<keyword evidence="1" id="KW-0812">Transmembrane</keyword>
<evidence type="ECO:0000256" key="1">
    <source>
        <dbReference type="SAM" id="Phobius"/>
    </source>
</evidence>
<evidence type="ECO:0000313" key="4">
    <source>
        <dbReference type="Proteomes" id="UP000005824"/>
    </source>
</evidence>
<evidence type="ECO:0000313" key="3">
    <source>
        <dbReference type="EMBL" id="EDY19678.1"/>
    </source>
</evidence>
<keyword evidence="1" id="KW-0472">Membrane</keyword>
<accession>B4D1R6</accession>
<feature type="transmembrane region" description="Helical" evidence="1">
    <location>
        <begin position="188"/>
        <end position="210"/>
    </location>
</feature>
<dbReference type="InParanoid" id="B4D1R6"/>
<dbReference type="EMBL" id="ABVL01000007">
    <property type="protein sequence ID" value="EDY19678.1"/>
    <property type="molecule type" value="Genomic_DNA"/>
</dbReference>
<dbReference type="InterPro" id="IPR017732">
    <property type="entry name" value="T4/T6SS_DotU"/>
</dbReference>
<sequence length="233" mass="26583">MTLLELTEPLFQYICMLNRIARNPGGENMGLDALRPVMVDMLEGMKAQAEPDPRLATQYKKMEMTLIFFVDSMLSESKLTLAPQWNKHRLAYERNELAGDEKFFDLLDETLAEKGSEADERLEVYYACLGLGFQGWYAGQPEYLRKKMHEVSLRISRVFDPDQRARICPEAYQCTDGRDLIERPGLKVLTIGISFVGLCLVVLAVNFLLFQTASHGLAEALREILQHDLWSGK</sequence>
<dbReference type="STRING" id="497964.CfE428DRAFT_2854"/>
<keyword evidence="4" id="KW-1185">Reference proteome</keyword>
<dbReference type="Pfam" id="PF09850">
    <property type="entry name" value="DotU"/>
    <property type="match status" value="1"/>
</dbReference>
<dbReference type="eggNOG" id="ENOG50346BX">
    <property type="taxonomic scope" value="Bacteria"/>
</dbReference>
<reference evidence="3 4" key="1">
    <citation type="journal article" date="2011" name="J. Bacteriol.">
        <title>Genome sequence of Chthoniobacter flavus Ellin428, an aerobic heterotrophic soil bacterium.</title>
        <authorList>
            <person name="Kant R."/>
            <person name="van Passel M.W."/>
            <person name="Palva A."/>
            <person name="Lucas S."/>
            <person name="Lapidus A."/>
            <person name="Glavina Del Rio T."/>
            <person name="Dalin E."/>
            <person name="Tice H."/>
            <person name="Bruce D."/>
            <person name="Goodwin L."/>
            <person name="Pitluck S."/>
            <person name="Larimer F.W."/>
            <person name="Land M.L."/>
            <person name="Hauser L."/>
            <person name="Sangwan P."/>
            <person name="de Vos W.M."/>
            <person name="Janssen P.H."/>
            <person name="Smidt H."/>
        </authorList>
    </citation>
    <scope>NUCLEOTIDE SEQUENCE [LARGE SCALE GENOMIC DNA]</scope>
    <source>
        <strain evidence="3 4">Ellin428</strain>
    </source>
</reference>